<dbReference type="SUPFAM" id="SSF53474">
    <property type="entry name" value="alpha/beta-Hydrolases"/>
    <property type="match status" value="1"/>
</dbReference>
<dbReference type="PROSITE" id="PS51257">
    <property type="entry name" value="PROKAR_LIPOPROTEIN"/>
    <property type="match status" value="1"/>
</dbReference>
<evidence type="ECO:0000313" key="3">
    <source>
        <dbReference type="Proteomes" id="UP000298050"/>
    </source>
</evidence>
<dbReference type="PANTHER" id="PTHR43056">
    <property type="entry name" value="PEPTIDASE S9 PROLYL OLIGOPEPTIDASE"/>
    <property type="match status" value="1"/>
</dbReference>
<evidence type="ECO:0000313" key="2">
    <source>
        <dbReference type="EMBL" id="TGD74836.1"/>
    </source>
</evidence>
<dbReference type="InterPro" id="IPR001375">
    <property type="entry name" value="Peptidase_S9_cat"/>
</dbReference>
<dbReference type="InterPro" id="IPR011042">
    <property type="entry name" value="6-blade_b-propeller_TolB-like"/>
</dbReference>
<feature type="domain" description="Peptidase S9 prolyl oligopeptidase catalytic" evidence="1">
    <location>
        <begin position="461"/>
        <end position="663"/>
    </location>
</feature>
<dbReference type="RefSeq" id="WP_135441969.1">
    <property type="nucleotide sequence ID" value="NZ_SRLE01000005.1"/>
</dbReference>
<dbReference type="EMBL" id="SRLE01000005">
    <property type="protein sequence ID" value="TGD74836.1"/>
    <property type="molecule type" value="Genomic_DNA"/>
</dbReference>
<dbReference type="GO" id="GO:0006508">
    <property type="term" value="P:proteolysis"/>
    <property type="evidence" value="ECO:0007669"/>
    <property type="project" value="InterPro"/>
</dbReference>
<sequence length="682" mass="73729">MITRLLPLVLGLVACQATTPPEAPKPAAGALANTTPDLSNTTPYGAWPSPITAASIEEGSRSLHSLAYDGGYLYWVEGRPQEGGRNVIVRWRPDSPVEDVLPADFNARTRVHEYGGRSVLVADGTLWFSNFSDQRLYRMRPGEEPRAITPDLPLRYGACALDAPRERLICIREDHRGDGEPRNTLVALPWDGMSEGEVLFGDSDFVAAASLSPDGRRIAFVSWDHPNMPWDNTTLWSASFDATGALGDLAAHNGPGEAVMDPQFDASGRLYAISDRDDWWKLYRIVGETFSPVPTGLSAVEVGGPAWSIGEHFYRFLDDGSILAQVAQGGVSSLYRLDPAAGSAQPLALESAAVVDFLPRDGQLYVINVSAARPTELLVTELDGGSAQVIRRAKDDSPDPAWIPAYQQVSFPTGEGATAHGIYYPPTNPQVAPPANSTPPLMVFVHGGPTSVASPGYSLSKLYWTSRGFAILDVNHRGSTGYGREFRQALYGLWGVVDVEDAVAGASWLAQQGKADPQRLVIRGGSAGGYTTLAALAMHEVFSAGTSLFGISDIEALAHDTHKFESRYLDQLIGPYPESKALYVERSPIHHLDGFNAPLLLLQGLEDRVVPPNQSEMIFEALKARGIPTAYIAFEGEGHGFRRAENAIRAREAEYAFYARILGFTPAEPLPPVDIVGLPAPQ</sequence>
<dbReference type="InterPro" id="IPR050585">
    <property type="entry name" value="Xaa-Pro_dipeptidyl-ppase/CocE"/>
</dbReference>
<protein>
    <submittedName>
        <fullName evidence="2">S9 family peptidase</fullName>
    </submittedName>
</protein>
<dbReference type="PANTHER" id="PTHR43056:SF5">
    <property type="entry name" value="PEPTIDASE S9 PROLYL OLIGOPEPTIDASE CATALYTIC DOMAIN-CONTAINING PROTEIN"/>
    <property type="match status" value="1"/>
</dbReference>
<dbReference type="Gene3D" id="3.40.50.1820">
    <property type="entry name" value="alpha/beta hydrolase"/>
    <property type="match status" value="1"/>
</dbReference>
<organism evidence="2 3">
    <name type="scientific">Mangrovimicrobium sediminis</name>
    <dbReference type="NCBI Taxonomy" id="2562682"/>
    <lineage>
        <taxon>Bacteria</taxon>
        <taxon>Pseudomonadati</taxon>
        <taxon>Pseudomonadota</taxon>
        <taxon>Gammaproteobacteria</taxon>
        <taxon>Cellvibrionales</taxon>
        <taxon>Halieaceae</taxon>
        <taxon>Mangrovimicrobium</taxon>
    </lineage>
</organism>
<dbReference type="Gene3D" id="2.120.10.30">
    <property type="entry name" value="TolB, C-terminal domain"/>
    <property type="match status" value="1"/>
</dbReference>
<dbReference type="GO" id="GO:0008236">
    <property type="term" value="F:serine-type peptidase activity"/>
    <property type="evidence" value="ECO:0007669"/>
    <property type="project" value="InterPro"/>
</dbReference>
<dbReference type="Pfam" id="PF00326">
    <property type="entry name" value="Peptidase_S9"/>
    <property type="match status" value="1"/>
</dbReference>
<dbReference type="Proteomes" id="UP000298050">
    <property type="component" value="Unassembled WGS sequence"/>
</dbReference>
<gene>
    <name evidence="2" type="ORF">E4634_06470</name>
</gene>
<name>A0A4Z0M5W4_9GAMM</name>
<proteinExistence type="predicted"/>
<dbReference type="OrthoDB" id="4269629at2"/>
<dbReference type="AlphaFoldDB" id="A0A4Z0M5W4"/>
<reference evidence="2 3" key="1">
    <citation type="submission" date="2019-04" db="EMBL/GenBank/DDBJ databases">
        <title>Taxonomy of novel Haliea sp. from mangrove soil of West Coast of India.</title>
        <authorList>
            <person name="Verma A."/>
            <person name="Kumar P."/>
            <person name="Krishnamurthi S."/>
        </authorList>
    </citation>
    <scope>NUCLEOTIDE SEQUENCE [LARGE SCALE GENOMIC DNA]</scope>
    <source>
        <strain evidence="2 3">SAOS-164</strain>
    </source>
</reference>
<accession>A0A4Z0M5W4</accession>
<dbReference type="InterPro" id="IPR029058">
    <property type="entry name" value="AB_hydrolase_fold"/>
</dbReference>
<evidence type="ECO:0000259" key="1">
    <source>
        <dbReference type="Pfam" id="PF00326"/>
    </source>
</evidence>
<dbReference type="SUPFAM" id="SSF82171">
    <property type="entry name" value="DPP6 N-terminal domain-like"/>
    <property type="match status" value="1"/>
</dbReference>
<comment type="caution">
    <text evidence="2">The sequence shown here is derived from an EMBL/GenBank/DDBJ whole genome shotgun (WGS) entry which is preliminary data.</text>
</comment>
<keyword evidence="3" id="KW-1185">Reference proteome</keyword>